<dbReference type="Gene3D" id="1.10.100.10">
    <property type="entry name" value="Insulin-like"/>
    <property type="match status" value="1"/>
</dbReference>
<sequence length="179" mass="20368">MLISCTFWSISVEHWKFEEYGQTLLGIAQNTSSGTILPIAPRLSVGDVGVTPAKREITKSTAMRTVFLVSLLVLSSHLQASVQDFLEYDVLETADMLAKVDVWSTVGLSRIRRSKEETPRRNCGVRFIIFVREVCGERHCFRTKGSLERIAHLCCTEGCSPKYLRENACCRERRDVFFR</sequence>
<evidence type="ECO:0000256" key="4">
    <source>
        <dbReference type="ARBA" id="ARBA00022729"/>
    </source>
</evidence>
<dbReference type="Proteomes" id="UP001175271">
    <property type="component" value="Unassembled WGS sequence"/>
</dbReference>
<accession>A0AA39M6W6</accession>
<comment type="caution">
    <text evidence="6">The sequence shown here is derived from an EMBL/GenBank/DDBJ whole genome shotgun (WGS) entry which is preliminary data.</text>
</comment>
<protein>
    <recommendedName>
        <fullName evidence="8">Insulin-like domain-containing protein</fullName>
    </recommendedName>
</protein>
<evidence type="ECO:0008006" key="8">
    <source>
        <dbReference type="Google" id="ProtNLM"/>
    </source>
</evidence>
<keyword evidence="7" id="KW-1185">Reference proteome</keyword>
<keyword evidence="5" id="KW-1015">Disulfide bond</keyword>
<proteinExistence type="inferred from homology"/>
<evidence type="ECO:0000256" key="3">
    <source>
        <dbReference type="ARBA" id="ARBA00022525"/>
    </source>
</evidence>
<dbReference type="GO" id="GO:0005179">
    <property type="term" value="F:hormone activity"/>
    <property type="evidence" value="ECO:0007669"/>
    <property type="project" value="InterPro"/>
</dbReference>
<dbReference type="SUPFAM" id="SSF56994">
    <property type="entry name" value="Insulin-like"/>
    <property type="match status" value="1"/>
</dbReference>
<reference evidence="6" key="1">
    <citation type="submission" date="2023-06" db="EMBL/GenBank/DDBJ databases">
        <title>Genomic analysis of the entomopathogenic nematode Steinernema hermaphroditum.</title>
        <authorList>
            <person name="Schwarz E.M."/>
            <person name="Heppert J.K."/>
            <person name="Baniya A."/>
            <person name="Schwartz H.T."/>
            <person name="Tan C.-H."/>
            <person name="Antoshechkin I."/>
            <person name="Sternberg P.W."/>
            <person name="Goodrich-Blair H."/>
            <person name="Dillman A.R."/>
        </authorList>
    </citation>
    <scope>NUCLEOTIDE SEQUENCE</scope>
    <source>
        <strain evidence="6">PS9179</strain>
        <tissue evidence="6">Whole animal</tissue>
    </source>
</reference>
<dbReference type="EMBL" id="JAUCMV010000001">
    <property type="protein sequence ID" value="KAK0423841.1"/>
    <property type="molecule type" value="Genomic_DNA"/>
</dbReference>
<evidence type="ECO:0000256" key="2">
    <source>
        <dbReference type="ARBA" id="ARBA00009034"/>
    </source>
</evidence>
<gene>
    <name evidence="6" type="ORF">QR680_008361</name>
</gene>
<organism evidence="6 7">
    <name type="scientific">Steinernema hermaphroditum</name>
    <dbReference type="NCBI Taxonomy" id="289476"/>
    <lineage>
        <taxon>Eukaryota</taxon>
        <taxon>Metazoa</taxon>
        <taxon>Ecdysozoa</taxon>
        <taxon>Nematoda</taxon>
        <taxon>Chromadorea</taxon>
        <taxon>Rhabditida</taxon>
        <taxon>Tylenchina</taxon>
        <taxon>Panagrolaimomorpha</taxon>
        <taxon>Strongyloidoidea</taxon>
        <taxon>Steinernematidae</taxon>
        <taxon>Steinernema</taxon>
    </lineage>
</organism>
<name>A0AA39M6W6_9BILA</name>
<keyword evidence="4" id="KW-0732">Signal</keyword>
<evidence type="ECO:0000256" key="5">
    <source>
        <dbReference type="ARBA" id="ARBA00023157"/>
    </source>
</evidence>
<dbReference type="AlphaFoldDB" id="A0AA39M6W6"/>
<dbReference type="InterPro" id="IPR003235">
    <property type="entry name" value="Nem_insulin-like_b-type"/>
</dbReference>
<dbReference type="GO" id="GO:0005576">
    <property type="term" value="C:extracellular region"/>
    <property type="evidence" value="ECO:0007669"/>
    <property type="project" value="UniProtKB-SubCell"/>
</dbReference>
<evidence type="ECO:0000313" key="6">
    <source>
        <dbReference type="EMBL" id="KAK0423841.1"/>
    </source>
</evidence>
<keyword evidence="3" id="KW-0964">Secreted</keyword>
<dbReference type="CDD" id="cd00101">
    <property type="entry name" value="IlGF_like"/>
    <property type="match status" value="1"/>
</dbReference>
<evidence type="ECO:0000313" key="7">
    <source>
        <dbReference type="Proteomes" id="UP001175271"/>
    </source>
</evidence>
<dbReference type="InterPro" id="IPR036438">
    <property type="entry name" value="Insulin-like_sf"/>
</dbReference>
<evidence type="ECO:0000256" key="1">
    <source>
        <dbReference type="ARBA" id="ARBA00004613"/>
    </source>
</evidence>
<dbReference type="Pfam" id="PF03488">
    <property type="entry name" value="Ins_beta"/>
    <property type="match status" value="1"/>
</dbReference>
<comment type="subcellular location">
    <subcellularLocation>
        <location evidence="1">Secreted</location>
    </subcellularLocation>
</comment>
<comment type="similarity">
    <text evidence="2">Belongs to the insulin family.</text>
</comment>